<dbReference type="EMBL" id="CP038015">
    <property type="protein sequence ID" value="QBP41744.1"/>
    <property type="molecule type" value="Genomic_DNA"/>
</dbReference>
<proteinExistence type="predicted"/>
<sequence length="218" mass="24962">MPVTEWYIIKSLTVPSSWIAVILAILITGIVLWRIFGKVTEQWFSDTAILFLLAWKLSVIITDFDMIIDFPLSILYFNGGTTGLFIGLIVALARLLWLLRRQDWPERELVAMLIALVMVQSLYQFIMVLLNETALWQKVITVVLFAGFTTLTWLKASISSVWRIQLTLLFLGVHIFVSLIQPLGMFQTPLFVTGLFVISFVMVYYKTNKHNKLKGGKL</sequence>
<dbReference type="AlphaFoldDB" id="A0A4P6ZZK6"/>
<feature type="transmembrane region" description="Helical" evidence="1">
    <location>
        <begin position="74"/>
        <end position="97"/>
    </location>
</feature>
<reference evidence="2 3" key="1">
    <citation type="submission" date="2019-03" db="EMBL/GenBank/DDBJ databases">
        <title>Complete genome sequence of Paenisporosarcina antarctica CGMCC 1.6503T.</title>
        <authorList>
            <person name="Rong J.-C."/>
            <person name="Chi N.-Y."/>
            <person name="Zhang Q.-F."/>
        </authorList>
    </citation>
    <scope>NUCLEOTIDE SEQUENCE [LARGE SCALE GENOMIC DNA]</scope>
    <source>
        <strain evidence="2 3">CGMCC 1.6503</strain>
    </source>
</reference>
<evidence type="ECO:0000313" key="2">
    <source>
        <dbReference type="EMBL" id="QBP41744.1"/>
    </source>
</evidence>
<protein>
    <submittedName>
        <fullName evidence="2">Uncharacterized protein</fullName>
    </submittedName>
</protein>
<keyword evidence="1" id="KW-1133">Transmembrane helix</keyword>
<feature type="transmembrane region" description="Helical" evidence="1">
    <location>
        <begin position="161"/>
        <end position="180"/>
    </location>
</feature>
<accession>A0A4P6ZZK6</accession>
<keyword evidence="1" id="KW-0812">Transmembrane</keyword>
<dbReference type="Proteomes" id="UP000294292">
    <property type="component" value="Chromosome"/>
</dbReference>
<feature type="transmembrane region" description="Helical" evidence="1">
    <location>
        <begin position="135"/>
        <end position="154"/>
    </location>
</feature>
<feature type="transmembrane region" description="Helical" evidence="1">
    <location>
        <begin position="48"/>
        <end position="68"/>
    </location>
</feature>
<feature type="transmembrane region" description="Helical" evidence="1">
    <location>
        <begin position="109"/>
        <end position="129"/>
    </location>
</feature>
<feature type="transmembrane region" description="Helical" evidence="1">
    <location>
        <begin position="186"/>
        <end position="205"/>
    </location>
</feature>
<evidence type="ECO:0000256" key="1">
    <source>
        <dbReference type="SAM" id="Phobius"/>
    </source>
</evidence>
<gene>
    <name evidence="2" type="ORF">E2636_11565</name>
</gene>
<dbReference type="OrthoDB" id="2427847at2"/>
<dbReference type="KEGG" id="panc:E2636_11565"/>
<dbReference type="RefSeq" id="WP_134210321.1">
    <property type="nucleotide sequence ID" value="NZ_CP038015.1"/>
</dbReference>
<feature type="transmembrane region" description="Helical" evidence="1">
    <location>
        <begin position="16"/>
        <end position="36"/>
    </location>
</feature>
<organism evidence="2 3">
    <name type="scientific">Paenisporosarcina antarctica</name>
    <dbReference type="NCBI Taxonomy" id="417367"/>
    <lineage>
        <taxon>Bacteria</taxon>
        <taxon>Bacillati</taxon>
        <taxon>Bacillota</taxon>
        <taxon>Bacilli</taxon>
        <taxon>Bacillales</taxon>
        <taxon>Caryophanaceae</taxon>
        <taxon>Paenisporosarcina</taxon>
    </lineage>
</organism>
<keyword evidence="3" id="KW-1185">Reference proteome</keyword>
<name>A0A4P6ZZK6_9BACL</name>
<keyword evidence="1" id="KW-0472">Membrane</keyword>
<evidence type="ECO:0000313" key="3">
    <source>
        <dbReference type="Proteomes" id="UP000294292"/>
    </source>
</evidence>